<dbReference type="PANTHER" id="PTHR11306">
    <property type="entry name" value="NIEMANN PICK TYPE C2 PROTEIN NPC2-RELATED"/>
    <property type="match status" value="1"/>
</dbReference>
<dbReference type="InterPro" id="IPR003172">
    <property type="entry name" value="ML_dom"/>
</dbReference>
<dbReference type="OrthoDB" id="6489064at2759"/>
<accession>A0A087UDZ5</accession>
<evidence type="ECO:0000256" key="1">
    <source>
        <dbReference type="ARBA" id="ARBA00004613"/>
    </source>
</evidence>
<evidence type="ECO:0000256" key="2">
    <source>
        <dbReference type="ARBA" id="ARBA00006370"/>
    </source>
</evidence>
<keyword evidence="4" id="KW-0732">Signal</keyword>
<dbReference type="OMA" id="VDIVCVE"/>
<dbReference type="GO" id="GO:0015918">
    <property type="term" value="P:sterol transport"/>
    <property type="evidence" value="ECO:0007669"/>
    <property type="project" value="InterPro"/>
</dbReference>
<dbReference type="GO" id="GO:0005576">
    <property type="term" value="C:extracellular region"/>
    <property type="evidence" value="ECO:0007669"/>
    <property type="project" value="UniProtKB-SubCell"/>
</dbReference>
<evidence type="ECO:0000313" key="7">
    <source>
        <dbReference type="Proteomes" id="UP000054359"/>
    </source>
</evidence>
<dbReference type="AlphaFoldDB" id="A0A087UDZ5"/>
<feature type="signal peptide" evidence="4">
    <location>
        <begin position="1"/>
        <end position="21"/>
    </location>
</feature>
<feature type="chain" id="PRO_5001830522" evidence="4">
    <location>
        <begin position="22"/>
        <end position="155"/>
    </location>
</feature>
<evidence type="ECO:0000313" key="6">
    <source>
        <dbReference type="EMBL" id="KFM75584.1"/>
    </source>
</evidence>
<dbReference type="Gene3D" id="2.60.40.770">
    <property type="match status" value="1"/>
</dbReference>
<dbReference type="Pfam" id="PF02221">
    <property type="entry name" value="E1_DerP2_DerF2"/>
    <property type="match status" value="1"/>
</dbReference>
<feature type="non-terminal residue" evidence="6">
    <location>
        <position position="155"/>
    </location>
</feature>
<dbReference type="PANTHER" id="PTHR11306:SF68">
    <property type="entry name" value="NPC INTRACELLULAR CHOLESTEROL TRANSPORTER 2"/>
    <property type="match status" value="1"/>
</dbReference>
<dbReference type="STRING" id="407821.A0A087UDZ5"/>
<sequence>MVMDRLYKFLVLLAIVAHACSEPMIENCGSTADVNSVTVSGCSDSMKFCPLVRGTDVNVTIAFISNSEAKTVKAAVIGVLFGVSLSICISQPDGCKSGISCPIQKGQSYTYMSQLEVKKNYPLTRIIVIWELIDDNANVLVCVKIPCELKKALHE</sequence>
<evidence type="ECO:0000256" key="4">
    <source>
        <dbReference type="SAM" id="SignalP"/>
    </source>
</evidence>
<dbReference type="SUPFAM" id="SSF81296">
    <property type="entry name" value="E set domains"/>
    <property type="match status" value="1"/>
</dbReference>
<protein>
    <submittedName>
        <fullName evidence="6">Epididymal secretory protein E1</fullName>
    </submittedName>
</protein>
<keyword evidence="3" id="KW-0964">Secreted</keyword>
<evidence type="ECO:0000256" key="3">
    <source>
        <dbReference type="ARBA" id="ARBA00022525"/>
    </source>
</evidence>
<dbReference type="Proteomes" id="UP000054359">
    <property type="component" value="Unassembled WGS sequence"/>
</dbReference>
<feature type="domain" description="MD-2-related lipid-recognition" evidence="5">
    <location>
        <begin position="25"/>
        <end position="147"/>
    </location>
</feature>
<dbReference type="SMART" id="SM00737">
    <property type="entry name" value="ML"/>
    <property type="match status" value="1"/>
</dbReference>
<organism evidence="6 7">
    <name type="scientific">Stegodyphus mimosarum</name>
    <name type="common">African social velvet spider</name>
    <dbReference type="NCBI Taxonomy" id="407821"/>
    <lineage>
        <taxon>Eukaryota</taxon>
        <taxon>Metazoa</taxon>
        <taxon>Ecdysozoa</taxon>
        <taxon>Arthropoda</taxon>
        <taxon>Chelicerata</taxon>
        <taxon>Arachnida</taxon>
        <taxon>Araneae</taxon>
        <taxon>Araneomorphae</taxon>
        <taxon>Entelegynae</taxon>
        <taxon>Eresoidea</taxon>
        <taxon>Eresidae</taxon>
        <taxon>Stegodyphus</taxon>
    </lineage>
</organism>
<comment type="subcellular location">
    <subcellularLocation>
        <location evidence="1">Secreted</location>
    </subcellularLocation>
</comment>
<proteinExistence type="inferred from homology"/>
<reference evidence="6 7" key="1">
    <citation type="submission" date="2013-11" db="EMBL/GenBank/DDBJ databases">
        <title>Genome sequencing of Stegodyphus mimosarum.</title>
        <authorList>
            <person name="Bechsgaard J."/>
        </authorList>
    </citation>
    <scope>NUCLEOTIDE SEQUENCE [LARGE SCALE GENOMIC DNA]</scope>
</reference>
<name>A0A087UDZ5_STEMI</name>
<comment type="similarity">
    <text evidence="2">Belongs to the NPC2 family.</text>
</comment>
<evidence type="ECO:0000259" key="5">
    <source>
        <dbReference type="SMART" id="SM00737"/>
    </source>
</evidence>
<dbReference type="InterPro" id="IPR039670">
    <property type="entry name" value="NPC2-like"/>
</dbReference>
<keyword evidence="7" id="KW-1185">Reference proteome</keyword>
<dbReference type="FunFam" id="2.60.40.770:FF:000001">
    <property type="entry name" value="NPC intracellular cholesterol transporter 2"/>
    <property type="match status" value="1"/>
</dbReference>
<gene>
    <name evidence="6" type="ORF">X975_22077</name>
</gene>
<dbReference type="EMBL" id="KK119392">
    <property type="protein sequence ID" value="KFM75584.1"/>
    <property type="molecule type" value="Genomic_DNA"/>
</dbReference>
<dbReference type="GO" id="GO:0032934">
    <property type="term" value="F:sterol binding"/>
    <property type="evidence" value="ECO:0007669"/>
    <property type="project" value="InterPro"/>
</dbReference>
<dbReference type="InterPro" id="IPR014756">
    <property type="entry name" value="Ig_E-set"/>
</dbReference>